<keyword evidence="2" id="KW-1133">Transmembrane helix</keyword>
<comment type="caution">
    <text evidence="3">The sequence shown here is derived from an EMBL/GenBank/DDBJ whole genome shotgun (WGS) entry which is preliminary data.</text>
</comment>
<keyword evidence="2" id="KW-0812">Transmembrane</keyword>
<feature type="compositionally biased region" description="Low complexity" evidence="1">
    <location>
        <begin position="1"/>
        <end position="15"/>
    </location>
</feature>
<feature type="non-terminal residue" evidence="3">
    <location>
        <position position="46"/>
    </location>
</feature>
<protein>
    <submittedName>
        <fullName evidence="3">Uncharacterized protein</fullName>
    </submittedName>
</protein>
<evidence type="ECO:0000256" key="1">
    <source>
        <dbReference type="SAM" id="MobiDB-lite"/>
    </source>
</evidence>
<reference evidence="3" key="1">
    <citation type="submission" date="2020-01" db="EMBL/GenBank/DDBJ databases">
        <authorList>
            <person name="Rat A."/>
        </authorList>
    </citation>
    <scope>NUCLEOTIDE SEQUENCE</scope>
    <source>
        <strain evidence="3">LMG 31231</strain>
    </source>
</reference>
<proteinExistence type="predicted"/>
<name>A0A9X9X171_9PROT</name>
<sequence>MAGVATRPIPAPARAPARRTPHRGWLLATTALLPVAAGPVMAQTMP</sequence>
<dbReference type="Proteomes" id="UP001138751">
    <property type="component" value="Unassembled WGS sequence"/>
</dbReference>
<keyword evidence="2" id="KW-0472">Membrane</keyword>
<keyword evidence="4" id="KW-1185">Reference proteome</keyword>
<evidence type="ECO:0000313" key="4">
    <source>
        <dbReference type="Proteomes" id="UP001138751"/>
    </source>
</evidence>
<dbReference type="EMBL" id="JAAEDM010000060">
    <property type="protein sequence ID" value="MBR0673150.1"/>
    <property type="molecule type" value="Genomic_DNA"/>
</dbReference>
<reference evidence="3" key="2">
    <citation type="journal article" date="2021" name="Syst. Appl. Microbiol.">
        <title>Roseomonas hellenica sp. nov., isolated from roots of wild-growing Alkanna tinctoria.</title>
        <authorList>
            <person name="Rat A."/>
            <person name="Naranjo H.D."/>
            <person name="Lebbe L."/>
            <person name="Cnockaert M."/>
            <person name="Krigas N."/>
            <person name="Grigoriadou K."/>
            <person name="Maloupa E."/>
            <person name="Willems A."/>
        </authorList>
    </citation>
    <scope>NUCLEOTIDE SEQUENCE</scope>
    <source>
        <strain evidence="3">LMG 31231</strain>
    </source>
</reference>
<evidence type="ECO:0000313" key="3">
    <source>
        <dbReference type="EMBL" id="MBR0673150.1"/>
    </source>
</evidence>
<evidence type="ECO:0000256" key="2">
    <source>
        <dbReference type="SAM" id="Phobius"/>
    </source>
</evidence>
<feature type="transmembrane region" description="Helical" evidence="2">
    <location>
        <begin position="24"/>
        <end position="42"/>
    </location>
</feature>
<gene>
    <name evidence="3" type="ORF">GXW76_18385</name>
</gene>
<dbReference type="AlphaFoldDB" id="A0A9X9X171"/>
<organism evidence="3 4">
    <name type="scientific">Neoroseomonas soli</name>
    <dbReference type="NCBI Taxonomy" id="1081025"/>
    <lineage>
        <taxon>Bacteria</taxon>
        <taxon>Pseudomonadati</taxon>
        <taxon>Pseudomonadota</taxon>
        <taxon>Alphaproteobacteria</taxon>
        <taxon>Acetobacterales</taxon>
        <taxon>Acetobacteraceae</taxon>
        <taxon>Neoroseomonas</taxon>
    </lineage>
</organism>
<feature type="region of interest" description="Disordered" evidence="1">
    <location>
        <begin position="1"/>
        <end position="22"/>
    </location>
</feature>
<accession>A0A9X9X171</accession>